<accession>A0A5P8KG09</accession>
<name>A0A5P8KG09_9ACTN</name>
<dbReference type="Gene3D" id="1.10.260.40">
    <property type="entry name" value="lambda repressor-like DNA-binding domains"/>
    <property type="match status" value="1"/>
</dbReference>
<dbReference type="SUPFAM" id="SSF48452">
    <property type="entry name" value="TPR-like"/>
    <property type="match status" value="2"/>
</dbReference>
<gene>
    <name evidence="3" type="ORF">F9278_45495</name>
</gene>
<dbReference type="InterPro" id="IPR027417">
    <property type="entry name" value="P-loop_NTPase"/>
</dbReference>
<keyword evidence="4" id="KW-1185">Reference proteome</keyword>
<dbReference type="PROSITE" id="PS50943">
    <property type="entry name" value="HTH_CROC1"/>
    <property type="match status" value="1"/>
</dbReference>
<dbReference type="SMART" id="SM00530">
    <property type="entry name" value="HTH_XRE"/>
    <property type="match status" value="1"/>
</dbReference>
<dbReference type="Proteomes" id="UP000327294">
    <property type="component" value="Chromosome"/>
</dbReference>
<feature type="domain" description="HTH cro/C1-type" evidence="2">
    <location>
        <begin position="6"/>
        <end position="61"/>
    </location>
</feature>
<dbReference type="InterPro" id="IPR010982">
    <property type="entry name" value="Lambda_DNA-bd_dom_sf"/>
</dbReference>
<dbReference type="GO" id="GO:0003677">
    <property type="term" value="F:DNA binding"/>
    <property type="evidence" value="ECO:0007669"/>
    <property type="project" value="InterPro"/>
</dbReference>
<dbReference type="PROSITE" id="PS50005">
    <property type="entry name" value="TPR"/>
    <property type="match status" value="1"/>
</dbReference>
<evidence type="ECO:0000313" key="3">
    <source>
        <dbReference type="EMBL" id="QFR02206.1"/>
    </source>
</evidence>
<protein>
    <submittedName>
        <fullName evidence="3">Tetratricopeptide repeat protein</fullName>
    </submittedName>
</protein>
<dbReference type="SUPFAM" id="SSF52540">
    <property type="entry name" value="P-loop containing nucleoside triphosphate hydrolases"/>
    <property type="match status" value="1"/>
</dbReference>
<dbReference type="KEGG" id="sphv:F9278_45495"/>
<proteinExistence type="predicted"/>
<organism evidence="3 4">
    <name type="scientific">Streptomyces phaeolivaceus</name>
    <dbReference type="NCBI Taxonomy" id="2653200"/>
    <lineage>
        <taxon>Bacteria</taxon>
        <taxon>Bacillati</taxon>
        <taxon>Actinomycetota</taxon>
        <taxon>Actinomycetes</taxon>
        <taxon>Kitasatosporales</taxon>
        <taxon>Streptomycetaceae</taxon>
        <taxon>Streptomyces</taxon>
    </lineage>
</organism>
<dbReference type="InterPro" id="IPR011990">
    <property type="entry name" value="TPR-like_helical_dom_sf"/>
</dbReference>
<dbReference type="SUPFAM" id="SSF47413">
    <property type="entry name" value="lambda repressor-like DNA-binding domains"/>
    <property type="match status" value="1"/>
</dbReference>
<dbReference type="SMART" id="SM00028">
    <property type="entry name" value="TPR"/>
    <property type="match status" value="5"/>
</dbReference>
<dbReference type="PANTHER" id="PTHR47691">
    <property type="entry name" value="REGULATOR-RELATED"/>
    <property type="match status" value="1"/>
</dbReference>
<dbReference type="InterPro" id="IPR001387">
    <property type="entry name" value="Cro/C1-type_HTH"/>
</dbReference>
<dbReference type="EMBL" id="CP045096">
    <property type="protein sequence ID" value="QFR02206.1"/>
    <property type="molecule type" value="Genomic_DNA"/>
</dbReference>
<sequence>MLGELLRDHRRRLGLTQEELAERAGVSVRTISHLETGRINRPRPATMRQLAEALALADEPLQQFAQAATDRPGTTPTLAPMSPAPEPRPGWNAPAQLPAPLANFVGRTAQLHALETLLGGDSELDAQQRQFDREQSVGAPGTVVISAIAGTAGVGKTALAVYWAARAAHRFPDGQLYVNLRGFHPTESVMTSGEAIRGFLEALGVPAEQIAVEAEAQIGLYRSLFAGKRILVLLDNARDAEQVRPLLPGSPGCLALVTSRNQLTGLVACDGAQPLPLDLLTEDEARHLLIRRLGAARVAAERDAVAEIVTRCARLPLALAIVAARAAMNPRFPLSGFARELGEAGAGLTPFAGGDPSTDMRGVFSWSYNMVGGEAARMFRLLGLHPGPDIGTEAVASLCGLPPGPTRSALSELELANLLGQHLPGRYTLHDLLRVYAGELTRTLDAEADRGAALRRLLDHYLHSAVATTAALSRHREPILTAEPAPGVTPERPDAYEPALAWFAAELPNLIEAVRTAAARTGFEAHAWQLACAMVSFFDLTGHWQEWVETHLAALDAAQRVGDTAGEARTLRNLARVHSRQGRDVEAVAALRRSHRLCRDLGDRVGQAQALRFLSNVLGRLGKHTLALSHAQQALELLRAVGHLVGQGRVLNQIGWQLSHLGDHRRAVEYCRQALRVLQECDDPDGEGATWDSLGFAHRHLGEHDEAITCFQEALRLRRDRDDSFEVAETLAHLGDALLDAGHHDQGRRALHQALEILEQLDHGDAGRIRARIRRCDTPTSNNGHESRTLG</sequence>
<evidence type="ECO:0000259" key="2">
    <source>
        <dbReference type="PROSITE" id="PS50943"/>
    </source>
</evidence>
<dbReference type="Gene3D" id="1.25.40.10">
    <property type="entry name" value="Tetratricopeptide repeat domain"/>
    <property type="match status" value="1"/>
</dbReference>
<keyword evidence="1" id="KW-0802">TPR repeat</keyword>
<evidence type="ECO:0000313" key="4">
    <source>
        <dbReference type="Proteomes" id="UP000327294"/>
    </source>
</evidence>
<dbReference type="Pfam" id="PF13560">
    <property type="entry name" value="HTH_31"/>
    <property type="match status" value="1"/>
</dbReference>
<dbReference type="InterPro" id="IPR019734">
    <property type="entry name" value="TPR_rpt"/>
</dbReference>
<dbReference type="CDD" id="cd00093">
    <property type="entry name" value="HTH_XRE"/>
    <property type="match status" value="1"/>
</dbReference>
<dbReference type="Gene3D" id="3.40.50.300">
    <property type="entry name" value="P-loop containing nucleotide triphosphate hydrolases"/>
    <property type="match status" value="1"/>
</dbReference>
<dbReference type="AlphaFoldDB" id="A0A5P8KG09"/>
<dbReference type="RefSeq" id="WP_152173526.1">
    <property type="nucleotide sequence ID" value="NZ_CP045096.1"/>
</dbReference>
<feature type="repeat" description="TPR" evidence="1">
    <location>
        <begin position="688"/>
        <end position="721"/>
    </location>
</feature>
<reference evidence="3 4" key="1">
    <citation type="submission" date="2019-10" db="EMBL/GenBank/DDBJ databases">
        <title>Streptomyces sp. strain GY16 isolated from leaves of Broussonetia papyrifera.</title>
        <authorList>
            <person name="Mo P."/>
        </authorList>
    </citation>
    <scope>NUCLEOTIDE SEQUENCE [LARGE SCALE GENOMIC DNA]</scope>
    <source>
        <strain evidence="3 4">GY16</strain>
    </source>
</reference>
<evidence type="ECO:0000256" key="1">
    <source>
        <dbReference type="PROSITE-ProRule" id="PRU00339"/>
    </source>
</evidence>
<dbReference type="Pfam" id="PF13424">
    <property type="entry name" value="TPR_12"/>
    <property type="match status" value="3"/>
</dbReference>
<dbReference type="GO" id="GO:0043531">
    <property type="term" value="F:ADP binding"/>
    <property type="evidence" value="ECO:0007669"/>
    <property type="project" value="InterPro"/>
</dbReference>
<dbReference type="PANTHER" id="PTHR47691:SF3">
    <property type="entry name" value="HTH-TYPE TRANSCRIPTIONAL REGULATOR RV0890C-RELATED"/>
    <property type="match status" value="1"/>
</dbReference>
<dbReference type="PRINTS" id="PR00364">
    <property type="entry name" value="DISEASERSIST"/>
</dbReference>